<dbReference type="EMBL" id="JACHGY010000001">
    <property type="protein sequence ID" value="MBB6428589.1"/>
    <property type="molecule type" value="Genomic_DNA"/>
</dbReference>
<dbReference type="GO" id="GO:0019867">
    <property type="term" value="C:outer membrane"/>
    <property type="evidence" value="ECO:0007669"/>
    <property type="project" value="InterPro"/>
</dbReference>
<keyword evidence="1" id="KW-0732">Signal</keyword>
<dbReference type="GO" id="GO:0009254">
    <property type="term" value="P:peptidoglycan turnover"/>
    <property type="evidence" value="ECO:0007669"/>
    <property type="project" value="InterPro"/>
</dbReference>
<protein>
    <submittedName>
        <fullName evidence="4">3D (Asp-Asp-Asp) domain-containing protein</fullName>
    </submittedName>
</protein>
<feature type="transmembrane region" description="Helical" evidence="2">
    <location>
        <begin position="20"/>
        <end position="44"/>
    </location>
</feature>
<evidence type="ECO:0000313" key="4">
    <source>
        <dbReference type="EMBL" id="MBB6428589.1"/>
    </source>
</evidence>
<keyword evidence="2" id="KW-0812">Transmembrane</keyword>
<feature type="domain" description="3D" evidence="3">
    <location>
        <begin position="177"/>
        <end position="237"/>
    </location>
</feature>
<keyword evidence="2" id="KW-0472">Membrane</keyword>
<gene>
    <name evidence="4" type="ORF">HNQ40_000395</name>
</gene>
<dbReference type="Pfam" id="PF06725">
    <property type="entry name" value="3D"/>
    <property type="match status" value="1"/>
</dbReference>
<organism evidence="4 5">
    <name type="scientific">Algisphaera agarilytica</name>
    <dbReference type="NCBI Taxonomy" id="1385975"/>
    <lineage>
        <taxon>Bacteria</taxon>
        <taxon>Pseudomonadati</taxon>
        <taxon>Planctomycetota</taxon>
        <taxon>Phycisphaerae</taxon>
        <taxon>Phycisphaerales</taxon>
        <taxon>Phycisphaeraceae</taxon>
        <taxon>Algisphaera</taxon>
    </lineage>
</organism>
<dbReference type="CDD" id="cd14667">
    <property type="entry name" value="3D_containing_proteins"/>
    <property type="match status" value="1"/>
</dbReference>
<keyword evidence="2" id="KW-1133">Transmembrane helix</keyword>
<dbReference type="InterPro" id="IPR010611">
    <property type="entry name" value="3D_dom"/>
</dbReference>
<dbReference type="InterPro" id="IPR051933">
    <property type="entry name" value="Resuscitation_pf_RpfB"/>
</dbReference>
<dbReference type="AlphaFoldDB" id="A0A7X0H6C0"/>
<evidence type="ECO:0000313" key="5">
    <source>
        <dbReference type="Proteomes" id="UP000541810"/>
    </source>
</evidence>
<dbReference type="RefSeq" id="WP_184675871.1">
    <property type="nucleotide sequence ID" value="NZ_JACHGY010000001.1"/>
</dbReference>
<accession>A0A7X0H6C0</accession>
<comment type="caution">
    <text evidence="4">The sequence shown here is derived from an EMBL/GenBank/DDBJ whole genome shotgun (WGS) entry which is preliminary data.</text>
</comment>
<dbReference type="Proteomes" id="UP000541810">
    <property type="component" value="Unassembled WGS sequence"/>
</dbReference>
<dbReference type="GO" id="GO:0004553">
    <property type="term" value="F:hydrolase activity, hydrolyzing O-glycosyl compounds"/>
    <property type="evidence" value="ECO:0007669"/>
    <property type="project" value="InterPro"/>
</dbReference>
<sequence>MPRIPSPQPGSRETQPFALALAAVVVTGTTVVAVTLIWGVVAGLRGGDSIELMSIEDPTATPTAEQILSVETLAPSRPAPELVIPEVVLPDAALLVREQQLIEATEDQGPALGDSLPTPVIAPGAAPTFDGRPLRPVQTVRMLTTAYSPDARSCGKWADGITASGYSVWTNGMKLAAADTSLFPFGTIITVPGYNKGRPVPVLDRGGVIKGHRLDLLYPTHEVALEWGAQRLDVTIWEYAD</sequence>
<evidence type="ECO:0000256" key="1">
    <source>
        <dbReference type="ARBA" id="ARBA00022729"/>
    </source>
</evidence>
<proteinExistence type="predicted"/>
<reference evidence="4 5" key="1">
    <citation type="submission" date="2020-08" db="EMBL/GenBank/DDBJ databases">
        <title>Genomic Encyclopedia of Type Strains, Phase IV (KMG-IV): sequencing the most valuable type-strain genomes for metagenomic binning, comparative biology and taxonomic classification.</title>
        <authorList>
            <person name="Goeker M."/>
        </authorList>
    </citation>
    <scope>NUCLEOTIDE SEQUENCE [LARGE SCALE GENOMIC DNA]</scope>
    <source>
        <strain evidence="4 5">DSM 103725</strain>
    </source>
</reference>
<evidence type="ECO:0000256" key="2">
    <source>
        <dbReference type="SAM" id="Phobius"/>
    </source>
</evidence>
<name>A0A7X0H6C0_9BACT</name>
<dbReference type="PANTHER" id="PTHR39160">
    <property type="entry name" value="CELL WALL-BINDING PROTEIN YOCH"/>
    <property type="match status" value="1"/>
</dbReference>
<dbReference type="PANTHER" id="PTHR39160:SF4">
    <property type="entry name" value="RESUSCITATION-PROMOTING FACTOR RPFB"/>
    <property type="match status" value="1"/>
</dbReference>
<keyword evidence="5" id="KW-1185">Reference proteome</keyword>
<dbReference type="InterPro" id="IPR059180">
    <property type="entry name" value="3D_YorM"/>
</dbReference>
<evidence type="ECO:0000259" key="3">
    <source>
        <dbReference type="Pfam" id="PF06725"/>
    </source>
</evidence>